<evidence type="ECO:0000256" key="1">
    <source>
        <dbReference type="ARBA" id="ARBA00010792"/>
    </source>
</evidence>
<keyword evidence="5" id="KW-1185">Reference proteome</keyword>
<evidence type="ECO:0000313" key="4">
    <source>
        <dbReference type="EMBL" id="ASA20151.1"/>
    </source>
</evidence>
<dbReference type="EMBL" id="CP021780">
    <property type="protein sequence ID" value="ASA20151.1"/>
    <property type="molecule type" value="Genomic_DNA"/>
</dbReference>
<name>A0A2Z2KK02_9BACL</name>
<dbReference type="Pfam" id="PF09335">
    <property type="entry name" value="VTT_dom"/>
    <property type="match status" value="1"/>
</dbReference>
<dbReference type="PANTHER" id="PTHR42709:SF9">
    <property type="entry name" value="ALKALINE PHOSPHATASE LIKE PROTEIN"/>
    <property type="match status" value="1"/>
</dbReference>
<keyword evidence="2" id="KW-0812">Transmembrane</keyword>
<keyword evidence="2" id="KW-1133">Transmembrane helix</keyword>
<reference evidence="4 5" key="1">
    <citation type="submission" date="2017-06" db="EMBL/GenBank/DDBJ databases">
        <title>Complete genome sequence of Paenibacillus donghaensis KCTC 13049T isolated from East Sea sediment, South Korea.</title>
        <authorList>
            <person name="Jung B.K."/>
            <person name="Hong S.-J."/>
            <person name="Shin J.-H."/>
        </authorList>
    </citation>
    <scope>NUCLEOTIDE SEQUENCE [LARGE SCALE GENOMIC DNA]</scope>
    <source>
        <strain evidence="4 5">KCTC 13049</strain>
    </source>
</reference>
<sequence>MHWAMEMISQYGYIGIFTLLTLGILGLPVPDEVLMMFVGYLTSIMILDYSISVLVGFAGSITGMMISYTIGRRLGQPMVDKYGKWIGLTPKRVGRVKRWFERFGKWTVLIGYFIPGVRHITSYVSGIIDMPFKKYFYVSLVGASTWSVLFISVGFYLGKNMSFA</sequence>
<dbReference type="Proteomes" id="UP000249890">
    <property type="component" value="Chromosome"/>
</dbReference>
<protein>
    <recommendedName>
        <fullName evidence="3">VTT domain-containing protein</fullName>
    </recommendedName>
</protein>
<feature type="transmembrane region" description="Helical" evidence="2">
    <location>
        <begin position="135"/>
        <end position="157"/>
    </location>
</feature>
<gene>
    <name evidence="4" type="ORF">B9T62_04665</name>
</gene>
<dbReference type="InterPro" id="IPR051311">
    <property type="entry name" value="DedA_domain"/>
</dbReference>
<feature type="transmembrane region" description="Helical" evidence="2">
    <location>
        <begin position="49"/>
        <end position="71"/>
    </location>
</feature>
<dbReference type="AlphaFoldDB" id="A0A2Z2KK02"/>
<accession>A0A2Z2KK02</accession>
<dbReference type="InterPro" id="IPR032816">
    <property type="entry name" value="VTT_dom"/>
</dbReference>
<comment type="similarity">
    <text evidence="1">Belongs to the DedA family.</text>
</comment>
<dbReference type="RefSeq" id="WP_087914173.1">
    <property type="nucleotide sequence ID" value="NZ_CP021780.1"/>
</dbReference>
<dbReference type="PANTHER" id="PTHR42709">
    <property type="entry name" value="ALKALINE PHOSPHATASE LIKE PROTEIN"/>
    <property type="match status" value="1"/>
</dbReference>
<dbReference type="GO" id="GO:0005886">
    <property type="term" value="C:plasma membrane"/>
    <property type="evidence" value="ECO:0007669"/>
    <property type="project" value="TreeGrafter"/>
</dbReference>
<dbReference type="KEGG" id="pdh:B9T62_04665"/>
<feature type="transmembrane region" description="Helical" evidence="2">
    <location>
        <begin position="12"/>
        <end position="29"/>
    </location>
</feature>
<keyword evidence="2" id="KW-0472">Membrane</keyword>
<proteinExistence type="inferred from homology"/>
<dbReference type="OrthoDB" id="9782291at2"/>
<organism evidence="4 5">
    <name type="scientific">Paenibacillus donghaensis</name>
    <dbReference type="NCBI Taxonomy" id="414771"/>
    <lineage>
        <taxon>Bacteria</taxon>
        <taxon>Bacillati</taxon>
        <taxon>Bacillota</taxon>
        <taxon>Bacilli</taxon>
        <taxon>Bacillales</taxon>
        <taxon>Paenibacillaceae</taxon>
        <taxon>Paenibacillus</taxon>
    </lineage>
</organism>
<feature type="domain" description="VTT" evidence="3">
    <location>
        <begin position="29"/>
        <end position="154"/>
    </location>
</feature>
<evidence type="ECO:0000256" key="2">
    <source>
        <dbReference type="SAM" id="Phobius"/>
    </source>
</evidence>
<evidence type="ECO:0000313" key="5">
    <source>
        <dbReference type="Proteomes" id="UP000249890"/>
    </source>
</evidence>
<evidence type="ECO:0000259" key="3">
    <source>
        <dbReference type="Pfam" id="PF09335"/>
    </source>
</evidence>